<evidence type="ECO:0000259" key="2">
    <source>
        <dbReference type="Pfam" id="PF14403"/>
    </source>
</evidence>
<feature type="domain" description="Circularly permuted ATP-grasp type 2" evidence="2">
    <location>
        <begin position="108"/>
        <end position="486"/>
    </location>
</feature>
<gene>
    <name evidence="3" type="ORF">AQS8620_01367</name>
</gene>
<dbReference type="InterPro" id="IPR025841">
    <property type="entry name" value="CP_ATPgrasp_2"/>
</dbReference>
<keyword evidence="4" id="KW-1185">Reference proteome</keyword>
<proteinExistence type="predicted"/>
<dbReference type="AlphaFoldDB" id="A0A1Y5SDS8"/>
<dbReference type="Pfam" id="PF14403">
    <property type="entry name" value="CP_ATPgrasp_2"/>
    <property type="match status" value="1"/>
</dbReference>
<sequence>MSGAEKDTTTSPEARPDLSQAEAAAARLADLLTGYQPLAGVTDEMMDASGKPRALWRDFLSGFAAMTEAEREERYQRGDQYLRDAGVFFRQYGEEGGAIRDWPLSHVPVLISQSDWDDIEQGLCQRADLLEAIMADLYGAGRLASDGILPASLIAQSPEWLRPMVGYKPQSGNFLHFVAFELGRGPNGKWWVLGDRTQAPSGAGFALENRFAATRVFSEQFNRGNVHRLAEFFSAFRNTLQGLTTAEAPRVGILSPGALNDTYFEHAYIARYLGFHLLEGGDLTVENGQAMIRTVAGLKPVSVLWRRMDAGFVDPLELDGRSAIGSPGLLGALRAGNLTMINAPGAGVLETRALLAFMPRMCEALRGESLTLPNIATWWCGQKTERDFVRANAEKMMIGPSMATSLLYESDQSTFLGEKVRSGALDAVDHLLETEGAHLVGQEAVKLSTTPAVVDGKLVPRPMTLRVYMVRTAQGWKAMPGGYARIGSATDARAIGLQKGGRVADVWVVGDTPVDTKVSLAPKDEDYIRRLPGALPSRAADHLFWLGRYVERAEGAMRLMRAYHGRAQDAAEGPLLQALAEYLKGYGITDPQAGISPQLTATLGLALTNASHLRDRFSTDGWDALHDLDVLARDLTGTPAGDQTAQALGRLLRGLSGFAGLVQENMYRFTGWRFLTIGRAMERASGLAQAMAQFAGHEAGEDALDMLVEVGDSVMTHRRRYQTMTNRASVIDLLALDGLNPRSIQFQLDRVLEQVSKLYPPDAGEMNDAHRAALALQAGLAVRKVADMSSQTFAEIAQDVSDLSDTLAQLYLR</sequence>
<evidence type="ECO:0000313" key="4">
    <source>
        <dbReference type="Proteomes" id="UP000193862"/>
    </source>
</evidence>
<reference evidence="3 4" key="1">
    <citation type="submission" date="2017-03" db="EMBL/GenBank/DDBJ databases">
        <authorList>
            <person name="Afonso C.L."/>
            <person name="Miller P.J."/>
            <person name="Scott M.A."/>
            <person name="Spackman E."/>
            <person name="Goraichik I."/>
            <person name="Dimitrov K.M."/>
            <person name="Suarez D.L."/>
            <person name="Swayne D.E."/>
        </authorList>
    </citation>
    <scope>NUCLEOTIDE SEQUENCE [LARGE SCALE GENOMIC DNA]</scope>
    <source>
        <strain evidence="3 4">CECT 8620</strain>
    </source>
</reference>
<dbReference type="RefSeq" id="WP_085836080.1">
    <property type="nucleotide sequence ID" value="NZ_FWFS01000004.1"/>
</dbReference>
<dbReference type="InterPro" id="IPR007296">
    <property type="entry name" value="DUF403"/>
</dbReference>
<accession>A0A1Y5SDS8</accession>
<dbReference type="Proteomes" id="UP000193862">
    <property type="component" value="Unassembled WGS sequence"/>
</dbReference>
<dbReference type="Pfam" id="PF04168">
    <property type="entry name" value="Alpha-E"/>
    <property type="match status" value="1"/>
</dbReference>
<organism evidence="3 4">
    <name type="scientific">Aquimixticola soesokkakensis</name>
    <dbReference type="NCBI Taxonomy" id="1519096"/>
    <lineage>
        <taxon>Bacteria</taxon>
        <taxon>Pseudomonadati</taxon>
        <taxon>Pseudomonadota</taxon>
        <taxon>Alphaproteobacteria</taxon>
        <taxon>Rhodobacterales</taxon>
        <taxon>Paracoccaceae</taxon>
        <taxon>Aquimixticola</taxon>
    </lineage>
</organism>
<dbReference type="PANTHER" id="PTHR34595">
    <property type="entry name" value="BLR5612 PROTEIN"/>
    <property type="match status" value="1"/>
</dbReference>
<name>A0A1Y5SDS8_9RHOB</name>
<dbReference type="InterPro" id="IPR051680">
    <property type="entry name" value="ATP-dep_Glu-Cys_Ligase-2"/>
</dbReference>
<evidence type="ECO:0000259" key="1">
    <source>
        <dbReference type="Pfam" id="PF04168"/>
    </source>
</evidence>
<protein>
    <submittedName>
        <fullName evidence="3">Uncharacterized protein</fullName>
    </submittedName>
</protein>
<dbReference type="Gene3D" id="3.40.50.11290">
    <property type="match status" value="1"/>
</dbReference>
<dbReference type="OrthoDB" id="9804079at2"/>
<dbReference type="EMBL" id="FWFS01000004">
    <property type="protein sequence ID" value="SLN37367.1"/>
    <property type="molecule type" value="Genomic_DNA"/>
</dbReference>
<dbReference type="PANTHER" id="PTHR34595:SF2">
    <property type="entry name" value="BLR2978 PROTEIN"/>
    <property type="match status" value="1"/>
</dbReference>
<feature type="domain" description="DUF403" evidence="1">
    <location>
        <begin position="535"/>
        <end position="812"/>
    </location>
</feature>
<dbReference type="SUPFAM" id="SSF56059">
    <property type="entry name" value="Glutathione synthetase ATP-binding domain-like"/>
    <property type="match status" value="1"/>
</dbReference>
<evidence type="ECO:0000313" key="3">
    <source>
        <dbReference type="EMBL" id="SLN37367.1"/>
    </source>
</evidence>